<dbReference type="EMBL" id="MN739180">
    <property type="protein sequence ID" value="QHS92513.1"/>
    <property type="molecule type" value="Genomic_DNA"/>
</dbReference>
<organism evidence="1">
    <name type="scientific">viral metagenome</name>
    <dbReference type="NCBI Taxonomy" id="1070528"/>
    <lineage>
        <taxon>unclassified sequences</taxon>
        <taxon>metagenomes</taxon>
        <taxon>organismal metagenomes</taxon>
    </lineage>
</organism>
<dbReference type="AlphaFoldDB" id="A0A6C0BMJ4"/>
<reference evidence="1" key="1">
    <citation type="journal article" date="2020" name="Nature">
        <title>Giant virus diversity and host interactions through global metagenomics.</title>
        <authorList>
            <person name="Schulz F."/>
            <person name="Roux S."/>
            <person name="Paez-Espino D."/>
            <person name="Jungbluth S."/>
            <person name="Walsh D.A."/>
            <person name="Denef V.J."/>
            <person name="McMahon K.D."/>
            <person name="Konstantinidis K.T."/>
            <person name="Eloe-Fadrosh E.A."/>
            <person name="Kyrpides N.C."/>
            <person name="Woyke T."/>
        </authorList>
    </citation>
    <scope>NUCLEOTIDE SEQUENCE</scope>
    <source>
        <strain evidence="1">GVMAG-M-3300014204-73</strain>
    </source>
</reference>
<sequence>MNSQEEENGEGDFENLTEEEIMFRVNMNNILGNIPIHRFRKLTKIISQSLFVLQKEGLRCNIFNIYLVANKIVQKEFLINRAEIISMLYYLECNTGVVTMEMEPTGMPTWGINQEAFDKLVVDPSAELDSTNG</sequence>
<accession>A0A6C0BMJ4</accession>
<name>A0A6C0BMJ4_9ZZZZ</name>
<protein>
    <submittedName>
        <fullName evidence="1">Uncharacterized protein</fullName>
    </submittedName>
</protein>
<evidence type="ECO:0000313" key="1">
    <source>
        <dbReference type="EMBL" id="QHS92513.1"/>
    </source>
</evidence>
<proteinExistence type="predicted"/>